<evidence type="ECO:0000313" key="3">
    <source>
        <dbReference type="EMBL" id="EOB08596.1"/>
    </source>
</evidence>
<dbReference type="EMBL" id="KB742435">
    <property type="protein sequence ID" value="EOB08596.1"/>
    <property type="molecule type" value="Genomic_DNA"/>
</dbReference>
<keyword evidence="2" id="KW-0472">Membrane</keyword>
<name>R0KDX0_ANAPL</name>
<sequence>MHHVPESSSPPVSTARAVLDAGKSSTKRIASGYSDRFLHWKNNIQGGLGEGLFGFGFALDILISLILRLMLQHKIYGDYESYKPLESHMKLVLMHAE</sequence>
<evidence type="ECO:0000313" key="4">
    <source>
        <dbReference type="Proteomes" id="UP000296049"/>
    </source>
</evidence>
<proteinExistence type="predicted"/>
<gene>
    <name evidence="3" type="ORF">Anapl_05863</name>
</gene>
<protein>
    <submittedName>
        <fullName evidence="3">Uncharacterized protein</fullName>
    </submittedName>
</protein>
<evidence type="ECO:0000256" key="1">
    <source>
        <dbReference type="SAM" id="MobiDB-lite"/>
    </source>
</evidence>
<dbReference type="AlphaFoldDB" id="R0KDX0"/>
<feature type="region of interest" description="Disordered" evidence="1">
    <location>
        <begin position="1"/>
        <end position="25"/>
    </location>
</feature>
<keyword evidence="2" id="KW-0812">Transmembrane</keyword>
<organism evidence="3 4">
    <name type="scientific">Anas platyrhynchos</name>
    <name type="common">Mallard</name>
    <name type="synonym">Anas boschas</name>
    <dbReference type="NCBI Taxonomy" id="8839"/>
    <lineage>
        <taxon>Eukaryota</taxon>
        <taxon>Metazoa</taxon>
        <taxon>Chordata</taxon>
        <taxon>Craniata</taxon>
        <taxon>Vertebrata</taxon>
        <taxon>Euteleostomi</taxon>
        <taxon>Archelosauria</taxon>
        <taxon>Archosauria</taxon>
        <taxon>Dinosauria</taxon>
        <taxon>Saurischia</taxon>
        <taxon>Theropoda</taxon>
        <taxon>Coelurosauria</taxon>
        <taxon>Aves</taxon>
        <taxon>Neognathae</taxon>
        <taxon>Galloanserae</taxon>
        <taxon>Anseriformes</taxon>
        <taxon>Anatidae</taxon>
        <taxon>Anatinae</taxon>
        <taxon>Anas</taxon>
    </lineage>
</organism>
<reference evidence="4" key="1">
    <citation type="journal article" date="2013" name="Nat. Genet.">
        <title>The duck genome and transcriptome provide insight into an avian influenza virus reservoir species.</title>
        <authorList>
            <person name="Huang Y."/>
            <person name="Li Y."/>
            <person name="Burt D.W."/>
            <person name="Chen H."/>
            <person name="Zhang Y."/>
            <person name="Qian W."/>
            <person name="Kim H."/>
            <person name="Gan S."/>
            <person name="Zhao Y."/>
            <person name="Li J."/>
            <person name="Yi K."/>
            <person name="Feng H."/>
            <person name="Zhu P."/>
            <person name="Li B."/>
            <person name="Liu Q."/>
            <person name="Fairley S."/>
            <person name="Magor K.E."/>
            <person name="Du Z."/>
            <person name="Hu X."/>
            <person name="Goodman L."/>
            <person name="Tafer H."/>
            <person name="Vignal A."/>
            <person name="Lee T."/>
            <person name="Kim K.W."/>
            <person name="Sheng Z."/>
            <person name="An Y."/>
            <person name="Searle S."/>
            <person name="Herrero J."/>
            <person name="Groenen M.A."/>
            <person name="Crooijmans R.P."/>
            <person name="Faraut T."/>
            <person name="Cai Q."/>
            <person name="Webster R.G."/>
            <person name="Aldridge J.R."/>
            <person name="Warren W.C."/>
            <person name="Bartschat S."/>
            <person name="Kehr S."/>
            <person name="Marz M."/>
            <person name="Stadler P.F."/>
            <person name="Smith J."/>
            <person name="Kraus R.H."/>
            <person name="Zhao Y."/>
            <person name="Ren L."/>
            <person name="Fei J."/>
            <person name="Morisson M."/>
            <person name="Kaiser P."/>
            <person name="Griffin D.K."/>
            <person name="Rao M."/>
            <person name="Pitel F."/>
            <person name="Wang J."/>
            <person name="Li N."/>
        </authorList>
    </citation>
    <scope>NUCLEOTIDE SEQUENCE [LARGE SCALE GENOMIC DNA]</scope>
</reference>
<accession>R0KDX0</accession>
<keyword evidence="4" id="KW-1185">Reference proteome</keyword>
<evidence type="ECO:0000256" key="2">
    <source>
        <dbReference type="SAM" id="Phobius"/>
    </source>
</evidence>
<feature type="compositionally biased region" description="Low complexity" evidence="1">
    <location>
        <begin position="1"/>
        <end position="13"/>
    </location>
</feature>
<keyword evidence="2" id="KW-1133">Transmembrane helix</keyword>
<dbReference type="Proteomes" id="UP000296049">
    <property type="component" value="Unassembled WGS sequence"/>
</dbReference>
<feature type="transmembrane region" description="Helical" evidence="2">
    <location>
        <begin position="52"/>
        <end position="71"/>
    </location>
</feature>